<dbReference type="PANTHER" id="PTHR33221:SF4">
    <property type="entry name" value="HTH-TYPE TRANSCRIPTIONAL REPRESSOR NSRR"/>
    <property type="match status" value="1"/>
</dbReference>
<keyword evidence="1" id="KW-0238">DNA-binding</keyword>
<dbReference type="Gene3D" id="1.10.10.10">
    <property type="entry name" value="Winged helix-like DNA-binding domain superfamily/Winged helix DNA-binding domain"/>
    <property type="match status" value="1"/>
</dbReference>
<dbReference type="Pfam" id="PF02082">
    <property type="entry name" value="Rrf2"/>
    <property type="match status" value="1"/>
</dbReference>
<comment type="cofactor">
    <cofactor evidence="2">
        <name>[2Fe-2S] cluster</name>
        <dbReference type="ChEBI" id="CHEBI:190135"/>
    </cofactor>
</comment>
<gene>
    <name evidence="3" type="ORF">FB466_0994</name>
</gene>
<sequence length="150" mass="15996">MKISAFADVGLRVMMALTSAPEGTQMTTQQLADAVGSPYHHVSKTVTRLGELGVIRTARGRNGGSSVTEEGMSATVGGVLRELETRLDPAECLSPRGNCPLIGDCQLRFALRRAQEAFYRDLESIVISALPSRPQRETVFASIGIGPPAP</sequence>
<evidence type="ECO:0000256" key="2">
    <source>
        <dbReference type="ARBA" id="ARBA00034078"/>
    </source>
</evidence>
<dbReference type="PANTHER" id="PTHR33221">
    <property type="entry name" value="WINGED HELIX-TURN-HELIX TRANSCRIPTIONAL REGULATOR, RRF2 FAMILY"/>
    <property type="match status" value="1"/>
</dbReference>
<proteinExistence type="predicted"/>
<dbReference type="AlphaFoldDB" id="A0A543I6F4"/>
<dbReference type="InterPro" id="IPR036388">
    <property type="entry name" value="WH-like_DNA-bd_sf"/>
</dbReference>
<dbReference type="OrthoDB" id="9795923at2"/>
<comment type="caution">
    <text evidence="3">The sequence shown here is derived from an EMBL/GenBank/DDBJ whole genome shotgun (WGS) entry which is preliminary data.</text>
</comment>
<evidence type="ECO:0000313" key="4">
    <source>
        <dbReference type="Proteomes" id="UP000318331"/>
    </source>
</evidence>
<name>A0A543I6F4_9MICO</name>
<reference evidence="3 4" key="1">
    <citation type="submission" date="2019-06" db="EMBL/GenBank/DDBJ databases">
        <title>Sequencing the genomes of 1000 actinobacteria strains.</title>
        <authorList>
            <person name="Klenk H.-P."/>
        </authorList>
    </citation>
    <scope>NUCLEOTIDE SEQUENCE [LARGE SCALE GENOMIC DNA]</scope>
    <source>
        <strain evidence="3 4">DSM 18031</strain>
    </source>
</reference>
<dbReference type="RefSeq" id="WP_141916273.1">
    <property type="nucleotide sequence ID" value="NZ_BAAAYS010000027.1"/>
</dbReference>
<dbReference type="EMBL" id="VFPN01000001">
    <property type="protein sequence ID" value="TQM66164.1"/>
    <property type="molecule type" value="Genomic_DNA"/>
</dbReference>
<dbReference type="GO" id="GO:0003700">
    <property type="term" value="F:DNA-binding transcription factor activity"/>
    <property type="evidence" value="ECO:0007669"/>
    <property type="project" value="TreeGrafter"/>
</dbReference>
<dbReference type="InterPro" id="IPR036390">
    <property type="entry name" value="WH_DNA-bd_sf"/>
</dbReference>
<evidence type="ECO:0000256" key="1">
    <source>
        <dbReference type="ARBA" id="ARBA00023125"/>
    </source>
</evidence>
<dbReference type="GO" id="GO:0003677">
    <property type="term" value="F:DNA binding"/>
    <property type="evidence" value="ECO:0007669"/>
    <property type="project" value="UniProtKB-KW"/>
</dbReference>
<dbReference type="PROSITE" id="PS51197">
    <property type="entry name" value="HTH_RRF2_2"/>
    <property type="match status" value="1"/>
</dbReference>
<dbReference type="GO" id="GO:0005829">
    <property type="term" value="C:cytosol"/>
    <property type="evidence" value="ECO:0007669"/>
    <property type="project" value="TreeGrafter"/>
</dbReference>
<keyword evidence="4" id="KW-1185">Reference proteome</keyword>
<protein>
    <submittedName>
        <fullName evidence="3">BadM/Rrf2 family transcriptional regulator</fullName>
    </submittedName>
</protein>
<dbReference type="SUPFAM" id="SSF46785">
    <property type="entry name" value="Winged helix' DNA-binding domain"/>
    <property type="match status" value="1"/>
</dbReference>
<accession>A0A543I6F4</accession>
<dbReference type="Proteomes" id="UP000318331">
    <property type="component" value="Unassembled WGS sequence"/>
</dbReference>
<dbReference type="InterPro" id="IPR000944">
    <property type="entry name" value="Tscrpt_reg_Rrf2"/>
</dbReference>
<organism evidence="3 4">
    <name type="scientific">Klugiella xanthotipulae</name>
    <dbReference type="NCBI Taxonomy" id="244735"/>
    <lineage>
        <taxon>Bacteria</taxon>
        <taxon>Bacillati</taxon>
        <taxon>Actinomycetota</taxon>
        <taxon>Actinomycetes</taxon>
        <taxon>Micrococcales</taxon>
        <taxon>Microbacteriaceae</taxon>
        <taxon>Klugiella</taxon>
    </lineage>
</organism>
<evidence type="ECO:0000313" key="3">
    <source>
        <dbReference type="EMBL" id="TQM66164.1"/>
    </source>
</evidence>